<organism evidence="2">
    <name type="scientific">Trypanosoma congolense (strain IL3000)</name>
    <dbReference type="NCBI Taxonomy" id="1068625"/>
    <lineage>
        <taxon>Eukaryota</taxon>
        <taxon>Discoba</taxon>
        <taxon>Euglenozoa</taxon>
        <taxon>Kinetoplastea</taxon>
        <taxon>Metakinetoplastina</taxon>
        <taxon>Trypanosomatida</taxon>
        <taxon>Trypanosomatidae</taxon>
        <taxon>Trypanosoma</taxon>
        <taxon>Nannomonas</taxon>
    </lineage>
</organism>
<dbReference type="InterPro" id="IPR013885">
    <property type="entry name" value="DUF1764_euk"/>
</dbReference>
<dbReference type="Pfam" id="PF08576">
    <property type="entry name" value="DUF1764"/>
    <property type="match status" value="1"/>
</dbReference>
<dbReference type="PANTHER" id="PTHR34066:SF1">
    <property type="entry name" value="DUF1764 FAMILY PROTEIN"/>
    <property type="match status" value="1"/>
</dbReference>
<dbReference type="AlphaFoldDB" id="G0UUU9"/>
<name>G0UUU9_TRYCI</name>
<feature type="region of interest" description="Disordered" evidence="1">
    <location>
        <begin position="1"/>
        <end position="39"/>
    </location>
</feature>
<proteinExistence type="predicted"/>
<gene>
    <name evidence="2" type="ORF">TCIL3000_9_5710</name>
</gene>
<dbReference type="PANTHER" id="PTHR34066">
    <property type="entry name" value="GROWTH FACTOR 2"/>
    <property type="match status" value="1"/>
</dbReference>
<feature type="compositionally biased region" description="Basic residues" evidence="1">
    <location>
        <begin position="1"/>
        <end position="15"/>
    </location>
</feature>
<evidence type="ECO:0000313" key="2">
    <source>
        <dbReference type="EMBL" id="CCC93163.1"/>
    </source>
</evidence>
<evidence type="ECO:0008006" key="3">
    <source>
        <dbReference type="Google" id="ProtNLM"/>
    </source>
</evidence>
<dbReference type="VEuPathDB" id="TriTrypDB:TcIL3000_9_5710"/>
<feature type="compositionally biased region" description="Basic and acidic residues" evidence="1">
    <location>
        <begin position="87"/>
        <end position="96"/>
    </location>
</feature>
<protein>
    <recommendedName>
        <fullName evidence="3">DUF1764 domain-containing protein</fullName>
    </recommendedName>
</protein>
<accession>G0UUU9</accession>
<evidence type="ECO:0000256" key="1">
    <source>
        <dbReference type="SAM" id="MobiDB-lite"/>
    </source>
</evidence>
<feature type="region of interest" description="Disordered" evidence="1">
    <location>
        <begin position="55"/>
        <end position="124"/>
    </location>
</feature>
<dbReference type="EMBL" id="HE575322">
    <property type="protein sequence ID" value="CCC93163.1"/>
    <property type="molecule type" value="Genomic_DNA"/>
</dbReference>
<reference evidence="2" key="1">
    <citation type="journal article" date="2012" name="Proc. Natl. Acad. Sci. U.S.A.">
        <title>Antigenic diversity is generated by distinct evolutionary mechanisms in African trypanosome species.</title>
        <authorList>
            <person name="Jackson A.P."/>
            <person name="Berry A."/>
            <person name="Aslett M."/>
            <person name="Allison H.C."/>
            <person name="Burton P."/>
            <person name="Vavrova-Anderson J."/>
            <person name="Brown R."/>
            <person name="Browne H."/>
            <person name="Corton N."/>
            <person name="Hauser H."/>
            <person name="Gamble J."/>
            <person name="Gilderthorp R."/>
            <person name="Marcello L."/>
            <person name="McQuillan J."/>
            <person name="Otto T.D."/>
            <person name="Quail M.A."/>
            <person name="Sanders M.J."/>
            <person name="van Tonder A."/>
            <person name="Ginger M.L."/>
            <person name="Field M.C."/>
            <person name="Barry J.D."/>
            <person name="Hertz-Fowler C."/>
            <person name="Berriman M."/>
        </authorList>
    </citation>
    <scope>NUCLEOTIDE SEQUENCE</scope>
    <source>
        <strain evidence="2">IL3000</strain>
    </source>
</reference>
<sequence length="163" mass="17587">MKKAKKQKSNQKVHGHVKESVALTAGVRKKGSSAEVTSAAVEENSDIADIFGAIRNRPSSSGRSGLNGRELAAGKGSGQRPTVSDGLYREPKKALELSDADFFNMTPRKRQKGAGLSDENQDSLVRREGVDRIISFEELQKLTSSNPKAGTTPNCPFDCDCCF</sequence>